<keyword evidence="2" id="KW-1185">Reference proteome</keyword>
<proteinExistence type="predicted"/>
<reference evidence="1 2" key="1">
    <citation type="submission" date="2021-06" db="EMBL/GenBank/DDBJ databases">
        <authorList>
            <person name="Sun Q."/>
            <person name="Li D."/>
        </authorList>
    </citation>
    <scope>NUCLEOTIDE SEQUENCE [LARGE SCALE GENOMIC DNA]</scope>
    <source>
        <strain evidence="1 2">MSJ-2</strain>
    </source>
</reference>
<dbReference type="InterPro" id="IPR023860">
    <property type="entry name" value="FeFe-hyd_TM1266"/>
</dbReference>
<organism evidence="1 2">
    <name type="scientific">Dysosmobacter acutus</name>
    <dbReference type="NCBI Taxonomy" id="2841504"/>
    <lineage>
        <taxon>Bacteria</taxon>
        <taxon>Bacillati</taxon>
        <taxon>Bacillota</taxon>
        <taxon>Clostridia</taxon>
        <taxon>Eubacteriales</taxon>
        <taxon>Oscillospiraceae</taxon>
        <taxon>Dysosmobacter</taxon>
    </lineage>
</organism>
<dbReference type="Proteomes" id="UP000787672">
    <property type="component" value="Unassembled WGS sequence"/>
</dbReference>
<sequence length="94" mass="10313">METRIALLAIVVQETGSVGRLNELLHQYGTWIIGRMGVPYRQRGLHIISVAMDAPQDEISALAGKIGRLEGVTAKTVYAPAESAPGERREKERN</sequence>
<comment type="caution">
    <text evidence="1">The sequence shown here is derived from an EMBL/GenBank/DDBJ whole genome shotgun (WGS) entry which is preliminary data.</text>
</comment>
<protein>
    <submittedName>
        <fullName evidence="1">Iron-only hydrogenase system regulator</fullName>
    </submittedName>
</protein>
<dbReference type="EMBL" id="JAHLQN010000001">
    <property type="protein sequence ID" value="MBU5627684.1"/>
    <property type="molecule type" value="Genomic_DNA"/>
</dbReference>
<gene>
    <name evidence="1" type="ORF">KQI82_12270</name>
</gene>
<evidence type="ECO:0000313" key="2">
    <source>
        <dbReference type="Proteomes" id="UP000787672"/>
    </source>
</evidence>
<evidence type="ECO:0000313" key="1">
    <source>
        <dbReference type="EMBL" id="MBU5627684.1"/>
    </source>
</evidence>
<dbReference type="Pfam" id="PF21699">
    <property type="entry name" value="TM1266-like"/>
    <property type="match status" value="1"/>
</dbReference>
<dbReference type="NCBIfam" id="TIGR03959">
    <property type="entry name" value="hyd_TM1266"/>
    <property type="match status" value="1"/>
</dbReference>
<accession>A0ABS6FEF5</accession>
<name>A0ABS6FEF5_9FIRM</name>
<dbReference type="RefSeq" id="WP_216633029.1">
    <property type="nucleotide sequence ID" value="NZ_JAHLQN010000001.1"/>
</dbReference>